<reference evidence="1 3" key="1">
    <citation type="journal article" date="2015" name="Int. J. Syst. Evol. Microbiol.">
        <title>Bacillus glycinifermentans sp. nov., isolated from fermented soybean paste.</title>
        <authorList>
            <person name="Kim S.J."/>
            <person name="Dunlap C.A."/>
            <person name="Kwon S.W."/>
            <person name="Rooney A.P."/>
        </authorList>
    </citation>
    <scope>NUCLEOTIDE SEQUENCE [LARGE SCALE GENOMIC DNA]</scope>
    <source>
        <strain evidence="1 3">GO-13</strain>
    </source>
</reference>
<dbReference type="STRING" id="1664069.BGLY_2911"/>
<evidence type="ECO:0000313" key="2">
    <source>
        <dbReference type="EMBL" id="MEC0484889.1"/>
    </source>
</evidence>
<dbReference type="AlphaFoldDB" id="A0A0T6BU35"/>
<dbReference type="Proteomes" id="UP001341297">
    <property type="component" value="Unassembled WGS sequence"/>
</dbReference>
<dbReference type="OrthoDB" id="2433584at2"/>
<dbReference type="InterPro" id="IPR024562">
    <property type="entry name" value="YqhG"/>
</dbReference>
<dbReference type="Pfam" id="PF11079">
    <property type="entry name" value="YqhG"/>
    <property type="match status" value="1"/>
</dbReference>
<gene>
    <name evidence="1" type="ORF">AB447_211335</name>
    <name evidence="2" type="ORF">P8828_08490</name>
</gene>
<dbReference type="RefSeq" id="WP_048356322.1">
    <property type="nucleotide sequence ID" value="NZ_CP023481.1"/>
</dbReference>
<dbReference type="EMBL" id="JARRTL010000008">
    <property type="protein sequence ID" value="MEC0484889.1"/>
    <property type="molecule type" value="Genomic_DNA"/>
</dbReference>
<evidence type="ECO:0000313" key="4">
    <source>
        <dbReference type="Proteomes" id="UP001341297"/>
    </source>
</evidence>
<organism evidence="1 3">
    <name type="scientific">Bacillus glycinifermentans</name>
    <dbReference type="NCBI Taxonomy" id="1664069"/>
    <lineage>
        <taxon>Bacteria</taxon>
        <taxon>Bacillati</taxon>
        <taxon>Bacillota</taxon>
        <taxon>Bacilli</taxon>
        <taxon>Bacillales</taxon>
        <taxon>Bacillaceae</taxon>
        <taxon>Bacillus</taxon>
    </lineage>
</organism>
<reference evidence="2 4" key="3">
    <citation type="submission" date="2023-03" db="EMBL/GenBank/DDBJ databases">
        <title>Agriculturally important microbes genome sequencing.</title>
        <authorList>
            <person name="Dunlap C."/>
        </authorList>
    </citation>
    <scope>NUCLEOTIDE SEQUENCE [LARGE SCALE GENOMIC DNA]</scope>
    <source>
        <strain evidence="2 4">CBP-3203</strain>
    </source>
</reference>
<dbReference type="EMBL" id="LECW02000004">
    <property type="protein sequence ID" value="KRT95107.1"/>
    <property type="molecule type" value="Genomic_DNA"/>
</dbReference>
<evidence type="ECO:0000313" key="1">
    <source>
        <dbReference type="EMBL" id="KRT95107.1"/>
    </source>
</evidence>
<reference evidence="1" key="2">
    <citation type="submission" date="2015-10" db="EMBL/GenBank/DDBJ databases">
        <authorList>
            <person name="Gilbert D.G."/>
        </authorList>
    </citation>
    <scope>NUCLEOTIDE SEQUENCE</scope>
    <source>
        <strain evidence="1">GO-13</strain>
    </source>
</reference>
<proteinExistence type="predicted"/>
<name>A0A0T6BU35_9BACI</name>
<evidence type="ECO:0000313" key="3">
    <source>
        <dbReference type="Proteomes" id="UP000036168"/>
    </source>
</evidence>
<keyword evidence="4" id="KW-1185">Reference proteome</keyword>
<protein>
    <submittedName>
        <fullName evidence="2">YqhG family protein</fullName>
    </submittedName>
</protein>
<comment type="caution">
    <text evidence="1">The sequence shown here is derived from an EMBL/GenBank/DDBJ whole genome shotgun (WGS) entry which is preliminary data.</text>
</comment>
<sequence>MRQEEIQRFLERFFTANGCDITGKSPGHLTVQLTADVDKQIMNRPFYWHWLEKTGGVPNPMKITLITNEEAAPADIDGEFIHFGSPRLFQIFQAVKKNGKFIRLYEKISSAGGHIPLEPWLGLNVTISYQSDLKKDKLLSLGLHLISGQLTENFQERMEARALSSHISDYCYTVSPLIKPESGIKRLERYIEQAARAEPLDWAEASLKRWNNDLFLLNQFYEETEEKPEEYEIEKKALQALYEPKIEIKIENGGLFYLQKKISG</sequence>
<dbReference type="Proteomes" id="UP000036168">
    <property type="component" value="Unassembled WGS sequence"/>
</dbReference>
<accession>A0A0T6BU35</accession>